<dbReference type="AlphaFoldDB" id="A0A1I1VDF6"/>
<sequence length="50" mass="5301">MGCTAKSAPVKRGRAPSPGRDVAAGAPARQPVLTRRISITKLSVEWQQSL</sequence>
<feature type="region of interest" description="Disordered" evidence="1">
    <location>
        <begin position="1"/>
        <end position="28"/>
    </location>
</feature>
<gene>
    <name evidence="2" type="ORF">SAMN02745121_01579</name>
</gene>
<accession>A0A1I1VDF6</accession>
<evidence type="ECO:0000256" key="1">
    <source>
        <dbReference type="SAM" id="MobiDB-lite"/>
    </source>
</evidence>
<keyword evidence="3" id="KW-1185">Reference proteome</keyword>
<dbReference type="EMBL" id="FOMX01000004">
    <property type="protein sequence ID" value="SFD78490.1"/>
    <property type="molecule type" value="Genomic_DNA"/>
</dbReference>
<evidence type="ECO:0000313" key="3">
    <source>
        <dbReference type="Proteomes" id="UP000199400"/>
    </source>
</evidence>
<name>A0A1I1VDF6_9BACT</name>
<evidence type="ECO:0000313" key="2">
    <source>
        <dbReference type="EMBL" id="SFD78490.1"/>
    </source>
</evidence>
<proteinExistence type="predicted"/>
<organism evidence="2 3">
    <name type="scientific">Nannocystis exedens</name>
    <dbReference type="NCBI Taxonomy" id="54"/>
    <lineage>
        <taxon>Bacteria</taxon>
        <taxon>Pseudomonadati</taxon>
        <taxon>Myxococcota</taxon>
        <taxon>Polyangia</taxon>
        <taxon>Nannocystales</taxon>
        <taxon>Nannocystaceae</taxon>
        <taxon>Nannocystis</taxon>
    </lineage>
</organism>
<dbReference type="Proteomes" id="UP000199400">
    <property type="component" value="Unassembled WGS sequence"/>
</dbReference>
<protein>
    <submittedName>
        <fullName evidence="2">Uncharacterized protein</fullName>
    </submittedName>
</protein>
<reference evidence="3" key="1">
    <citation type="submission" date="2016-10" db="EMBL/GenBank/DDBJ databases">
        <authorList>
            <person name="Varghese N."/>
            <person name="Submissions S."/>
        </authorList>
    </citation>
    <scope>NUCLEOTIDE SEQUENCE [LARGE SCALE GENOMIC DNA]</scope>
    <source>
        <strain evidence="3">ATCC 25963</strain>
    </source>
</reference>